<dbReference type="PANTHER" id="PTHR43278:SF1">
    <property type="entry name" value="IRON-SULFUR FLAVOPROTEIN MJ1083"/>
    <property type="match status" value="1"/>
</dbReference>
<feature type="domain" description="Flavodoxin-like" evidence="4">
    <location>
        <begin position="61"/>
        <end position="216"/>
    </location>
</feature>
<keyword evidence="3" id="KW-0812">Transmembrane</keyword>
<keyword evidence="6" id="KW-1185">Reference proteome</keyword>
<dbReference type="EC" id="1.6.5.2" evidence="5"/>
<dbReference type="Gene3D" id="3.40.50.360">
    <property type="match status" value="1"/>
</dbReference>
<dbReference type="SUPFAM" id="SSF52218">
    <property type="entry name" value="Flavoproteins"/>
    <property type="match status" value="1"/>
</dbReference>
<keyword evidence="3" id="KW-1133">Transmembrane helix</keyword>
<protein>
    <submittedName>
        <fullName evidence="5">NAD(P)H:quinone oxidoreductase WrbA</fullName>
        <ecNumber evidence="5">1.6.5.2</ecNumber>
    </submittedName>
</protein>
<evidence type="ECO:0000259" key="4">
    <source>
        <dbReference type="PROSITE" id="PS50902"/>
    </source>
</evidence>
<dbReference type="Pfam" id="PF03358">
    <property type="entry name" value="FMN_red"/>
    <property type="match status" value="1"/>
</dbReference>
<gene>
    <name evidence="5" type="primary">wrbA</name>
    <name evidence="5" type="ORF">NITLEN_40193</name>
</gene>
<dbReference type="GO" id="GO:0010181">
    <property type="term" value="F:FMN binding"/>
    <property type="evidence" value="ECO:0007669"/>
    <property type="project" value="InterPro"/>
</dbReference>
<feature type="transmembrane region" description="Helical" evidence="3">
    <location>
        <begin position="26"/>
        <end position="46"/>
    </location>
</feature>
<name>A0A330L715_9BACT</name>
<evidence type="ECO:0000313" key="6">
    <source>
        <dbReference type="Proteomes" id="UP000248168"/>
    </source>
</evidence>
<keyword evidence="1" id="KW-0285">Flavoprotein</keyword>
<accession>A0A330L715</accession>
<reference evidence="6" key="1">
    <citation type="submission" date="2018-04" db="EMBL/GenBank/DDBJ databases">
        <authorList>
            <person name="Lucker S."/>
            <person name="Sakoula D."/>
        </authorList>
    </citation>
    <scope>NUCLEOTIDE SEQUENCE [LARGE SCALE GENOMIC DNA]</scope>
</reference>
<sequence length="228" mass="23745">MIRFPPLVGHEDHGQPTGPVPTALPIPFLPTALAFCLLLFIAILGASPVSADESAHLSVKVLVAYHSLSGNTERMAEAVVDGAKSVPGTVVVMKRVGQVTADDLFSSDAVVVGSPVYWSNMSGEVKTFLDNWQFKFGVFPDFKMKNKVGAAFATGGQISSGKEVTMLTILAAMLGNQMIVVSGGGAFGASATTEGDSPGIDNKELADARALGQRVAEVAAFIHSAPTR</sequence>
<dbReference type="RefSeq" id="WP_121989966.1">
    <property type="nucleotide sequence ID" value="NZ_OUNR01000017.1"/>
</dbReference>
<dbReference type="InterPro" id="IPR008254">
    <property type="entry name" value="Flavodoxin/NO_synth"/>
</dbReference>
<dbReference type="Proteomes" id="UP000248168">
    <property type="component" value="Unassembled WGS sequence"/>
</dbReference>
<keyword evidence="3" id="KW-0472">Membrane</keyword>
<evidence type="ECO:0000256" key="2">
    <source>
        <dbReference type="ARBA" id="ARBA00022643"/>
    </source>
</evidence>
<evidence type="ECO:0000313" key="5">
    <source>
        <dbReference type="EMBL" id="SPP65720.1"/>
    </source>
</evidence>
<dbReference type="PANTHER" id="PTHR43278">
    <property type="entry name" value="NAD(P)H-DEPENDENT FMN-CONTAINING OXIDOREDUCTASE YWQN-RELATED"/>
    <property type="match status" value="1"/>
</dbReference>
<dbReference type="GO" id="GO:0003955">
    <property type="term" value="F:NAD(P)H dehydrogenase (quinone) activity"/>
    <property type="evidence" value="ECO:0007669"/>
    <property type="project" value="UniProtKB-EC"/>
</dbReference>
<dbReference type="PROSITE" id="PS50902">
    <property type="entry name" value="FLAVODOXIN_LIKE"/>
    <property type="match status" value="1"/>
</dbReference>
<keyword evidence="2" id="KW-0288">FMN</keyword>
<proteinExistence type="predicted"/>
<dbReference type="AlphaFoldDB" id="A0A330L715"/>
<evidence type="ECO:0000256" key="1">
    <source>
        <dbReference type="ARBA" id="ARBA00022630"/>
    </source>
</evidence>
<dbReference type="InterPro" id="IPR051796">
    <property type="entry name" value="ISF_SsuE-like"/>
</dbReference>
<dbReference type="FunCoup" id="A0A330L715">
    <property type="interactions" value="300"/>
</dbReference>
<dbReference type="InterPro" id="IPR005025">
    <property type="entry name" value="FMN_Rdtase-like_dom"/>
</dbReference>
<dbReference type="InParanoid" id="A0A330L715"/>
<organism evidence="5 6">
    <name type="scientific">Nitrospira lenta</name>
    <dbReference type="NCBI Taxonomy" id="1436998"/>
    <lineage>
        <taxon>Bacteria</taxon>
        <taxon>Pseudomonadati</taxon>
        <taxon>Nitrospirota</taxon>
        <taxon>Nitrospiria</taxon>
        <taxon>Nitrospirales</taxon>
        <taxon>Nitrospiraceae</taxon>
        <taxon>Nitrospira</taxon>
    </lineage>
</organism>
<keyword evidence="5" id="KW-0560">Oxidoreductase</keyword>
<dbReference type="EMBL" id="OUNR01000017">
    <property type="protein sequence ID" value="SPP65720.1"/>
    <property type="molecule type" value="Genomic_DNA"/>
</dbReference>
<dbReference type="InterPro" id="IPR029039">
    <property type="entry name" value="Flavoprotein-like_sf"/>
</dbReference>
<evidence type="ECO:0000256" key="3">
    <source>
        <dbReference type="SAM" id="Phobius"/>
    </source>
</evidence>